<feature type="domain" description="Mandelate racemase/muconate lactonizing enzyme C-terminal" evidence="6">
    <location>
        <begin position="128"/>
        <end position="219"/>
    </location>
</feature>
<evidence type="ECO:0000256" key="5">
    <source>
        <dbReference type="RuleBase" id="RU366006"/>
    </source>
</evidence>
<dbReference type="SMART" id="SM00922">
    <property type="entry name" value="MR_MLE"/>
    <property type="match status" value="1"/>
</dbReference>
<proteinExistence type="inferred from homology"/>
<evidence type="ECO:0000256" key="2">
    <source>
        <dbReference type="ARBA" id="ARBA00022723"/>
    </source>
</evidence>
<organism evidence="7 8">
    <name type="scientific">Vibrio agarivorans</name>
    <dbReference type="NCBI Taxonomy" id="153622"/>
    <lineage>
        <taxon>Bacteria</taxon>
        <taxon>Pseudomonadati</taxon>
        <taxon>Pseudomonadota</taxon>
        <taxon>Gammaproteobacteria</taxon>
        <taxon>Vibrionales</taxon>
        <taxon>Vibrionaceae</taxon>
        <taxon>Vibrio</taxon>
    </lineage>
</organism>
<dbReference type="EMBL" id="JAUEOZ010000002">
    <property type="protein sequence ID" value="MDN2483256.1"/>
    <property type="molecule type" value="Genomic_DNA"/>
</dbReference>
<dbReference type="Pfam" id="PF13378">
    <property type="entry name" value="MR_MLE_C"/>
    <property type="match status" value="1"/>
</dbReference>
<dbReference type="SUPFAM" id="SSF51604">
    <property type="entry name" value="Enolase C-terminal domain-like"/>
    <property type="match status" value="1"/>
</dbReference>
<sequence>MKAQVYRNSWPIRGSFTISRGSKTQADTVVVELESEGFVGRGECVPYARYGESVESVEAELAELIPKLESGMSRDELQKVLPSAAARNAIDCAMWDLECKLKGCSIWQLLDITSEPVETAFTISIDSPQAMEKAASQNAFRPLLKVKLGGKGDIERLKAVRKGAPESKIIIDANEAWTPELYQQILPELIELDIAMIEQPFPANDDEALKFLPRPIPICADESCHDRETLSKIVGRYDMINIKIDKTGGLTEGLLLKEQAERSGLKVMVGCMLSSSLSMAPAFVLAQGADIVDLDGPLLLSEDIEDGFVFTDKEMLPFTSNLWG</sequence>
<dbReference type="RefSeq" id="WP_289963314.1">
    <property type="nucleotide sequence ID" value="NZ_JAUEOZ010000002.1"/>
</dbReference>
<keyword evidence="2 5" id="KW-0479">Metal-binding</keyword>
<evidence type="ECO:0000256" key="1">
    <source>
        <dbReference type="ARBA" id="ARBA00008031"/>
    </source>
</evidence>
<evidence type="ECO:0000313" key="7">
    <source>
        <dbReference type="EMBL" id="MDN2483256.1"/>
    </source>
</evidence>
<keyword evidence="8" id="KW-1185">Reference proteome</keyword>
<dbReference type="InterPro" id="IPR013341">
    <property type="entry name" value="Mandelate_racemase_N_dom"/>
</dbReference>
<name>A0ABT7Y5L5_9VIBR</name>
<keyword evidence="3 5" id="KW-0460">Magnesium</keyword>
<dbReference type="Pfam" id="PF02746">
    <property type="entry name" value="MR_MLE_N"/>
    <property type="match status" value="1"/>
</dbReference>
<gene>
    <name evidence="7" type="primary">ycjG</name>
    <name evidence="7" type="ORF">QWJ08_18090</name>
</gene>
<dbReference type="InterPro" id="IPR029065">
    <property type="entry name" value="Enolase_C-like"/>
</dbReference>
<dbReference type="InterPro" id="IPR036849">
    <property type="entry name" value="Enolase-like_C_sf"/>
</dbReference>
<evidence type="ECO:0000256" key="4">
    <source>
        <dbReference type="ARBA" id="ARBA00023235"/>
    </source>
</evidence>
<dbReference type="SFLD" id="SFLDS00001">
    <property type="entry name" value="Enolase"/>
    <property type="match status" value="1"/>
</dbReference>
<dbReference type="SFLD" id="SFLDF00010">
    <property type="entry name" value="dipeptide_epimerase"/>
    <property type="match status" value="1"/>
</dbReference>
<evidence type="ECO:0000313" key="8">
    <source>
        <dbReference type="Proteomes" id="UP001169719"/>
    </source>
</evidence>
<reference evidence="7" key="1">
    <citation type="submission" date="2024-05" db="EMBL/GenBank/DDBJ databases">
        <title>Genome Sequences of Four Agar- Degrading Marine Bacteria.</title>
        <authorList>
            <person name="Phillips E.K."/>
            <person name="Shaffer J.C."/>
            <person name="Henson M.W."/>
            <person name="Temperton B."/>
            <person name="Thrash C.J."/>
            <person name="Martin M.O."/>
        </authorList>
    </citation>
    <scope>NUCLEOTIDE SEQUENCE</scope>
    <source>
        <strain evidence="7">EKP203</strain>
    </source>
</reference>
<dbReference type="InterPro" id="IPR034603">
    <property type="entry name" value="Dipeptide_epimerase"/>
</dbReference>
<evidence type="ECO:0000256" key="3">
    <source>
        <dbReference type="ARBA" id="ARBA00022842"/>
    </source>
</evidence>
<protein>
    <recommendedName>
        <fullName evidence="5">Dipeptide epimerase</fullName>
        <ecNumber evidence="5">5.1.1.-</ecNumber>
    </recommendedName>
</protein>
<accession>A0ABT7Y5L5</accession>
<dbReference type="Gene3D" id="3.30.390.10">
    <property type="entry name" value="Enolase-like, N-terminal domain"/>
    <property type="match status" value="1"/>
</dbReference>
<dbReference type="InterPro" id="IPR013342">
    <property type="entry name" value="Mandelate_racemase_C"/>
</dbReference>
<dbReference type="InterPro" id="IPR034593">
    <property type="entry name" value="DgoD-like"/>
</dbReference>
<dbReference type="NCBIfam" id="NF042940">
    <property type="entry name" value="racemase_DgcA"/>
    <property type="match status" value="1"/>
</dbReference>
<dbReference type="PANTHER" id="PTHR48080:SF3">
    <property type="entry name" value="ENOLASE SUPERFAMILY MEMBER DDB_G0284701"/>
    <property type="match status" value="1"/>
</dbReference>
<dbReference type="Gene3D" id="3.20.20.120">
    <property type="entry name" value="Enolase-like C-terminal domain"/>
    <property type="match status" value="1"/>
</dbReference>
<dbReference type="CDD" id="cd03319">
    <property type="entry name" value="L-Ala-DL-Glu_epimerase"/>
    <property type="match status" value="1"/>
</dbReference>
<keyword evidence="4 5" id="KW-0413">Isomerase</keyword>
<dbReference type="EC" id="5.1.1.-" evidence="5"/>
<dbReference type="GO" id="GO:0103031">
    <property type="term" value="F:L-Ala-D/L-Glu epimerase activity"/>
    <property type="evidence" value="ECO:0007669"/>
    <property type="project" value="UniProtKB-EC"/>
</dbReference>
<dbReference type="SUPFAM" id="SSF54826">
    <property type="entry name" value="Enolase N-terminal domain-like"/>
    <property type="match status" value="1"/>
</dbReference>
<dbReference type="PANTHER" id="PTHR48080">
    <property type="entry name" value="D-GALACTONATE DEHYDRATASE-RELATED"/>
    <property type="match status" value="1"/>
</dbReference>
<dbReference type="NCBIfam" id="NF011708">
    <property type="entry name" value="PRK15129.1"/>
    <property type="match status" value="1"/>
</dbReference>
<keyword evidence="7" id="KW-0689">Ribosomal protein</keyword>
<dbReference type="SFLD" id="SFLDG00180">
    <property type="entry name" value="muconate_cycloisomerase"/>
    <property type="match status" value="1"/>
</dbReference>
<keyword evidence="7" id="KW-0687">Ribonucleoprotein</keyword>
<comment type="cofactor">
    <cofactor evidence="5">
        <name>Mg(2+)</name>
        <dbReference type="ChEBI" id="CHEBI:18420"/>
    </cofactor>
    <text evidence="5">Binds 1 Mg(2+) ion per subunit.</text>
</comment>
<evidence type="ECO:0000259" key="6">
    <source>
        <dbReference type="SMART" id="SM00922"/>
    </source>
</evidence>
<comment type="caution">
    <text evidence="7">The sequence shown here is derived from an EMBL/GenBank/DDBJ whole genome shotgun (WGS) entry which is preliminary data.</text>
</comment>
<dbReference type="Proteomes" id="UP001169719">
    <property type="component" value="Unassembled WGS sequence"/>
</dbReference>
<dbReference type="InterPro" id="IPR029017">
    <property type="entry name" value="Enolase-like_N"/>
</dbReference>
<comment type="similarity">
    <text evidence="1 5">Belongs to the mandelate racemase/muconate lactonizing enzyme family.</text>
</comment>
<dbReference type="GO" id="GO:0005840">
    <property type="term" value="C:ribosome"/>
    <property type="evidence" value="ECO:0007669"/>
    <property type="project" value="UniProtKB-KW"/>
</dbReference>